<dbReference type="InterPro" id="IPR036249">
    <property type="entry name" value="Thioredoxin-like_sf"/>
</dbReference>
<accession>A0A220MQJ7</accession>
<feature type="domain" description="DSBA-like thioredoxin" evidence="1">
    <location>
        <begin position="3"/>
        <end position="204"/>
    </location>
</feature>
<dbReference type="PANTHER" id="PTHR13887">
    <property type="entry name" value="GLUTATHIONE S-TRANSFERASE KAPPA"/>
    <property type="match status" value="1"/>
</dbReference>
<dbReference type="Gene3D" id="3.40.30.10">
    <property type="entry name" value="Glutaredoxin"/>
    <property type="match status" value="1"/>
</dbReference>
<dbReference type="AlphaFoldDB" id="A0A220MQJ7"/>
<dbReference type="InterPro" id="IPR001853">
    <property type="entry name" value="DSBA-like_thioredoxin_dom"/>
</dbReference>
<reference evidence="2 3" key="1">
    <citation type="submission" date="2016-11" db="EMBL/GenBank/DDBJ databases">
        <authorList>
            <person name="Jaros S."/>
            <person name="Januszkiewicz K."/>
            <person name="Wedrychowicz H."/>
        </authorList>
    </citation>
    <scope>NUCLEOTIDE SEQUENCE [LARGE SCALE GENOMIC DNA]</scope>
    <source>
        <strain evidence="2 3">NF2</strain>
    </source>
</reference>
<evidence type="ECO:0000313" key="2">
    <source>
        <dbReference type="EMBL" id="ASJ57397.1"/>
    </source>
</evidence>
<dbReference type="RefSeq" id="WP_088910845.1">
    <property type="nucleotide sequence ID" value="NZ_CP018145.1"/>
</dbReference>
<name>A0A220MQJ7_9BACL</name>
<proteinExistence type="predicted"/>
<dbReference type="EMBL" id="CP018145">
    <property type="protein sequence ID" value="ASJ57397.1"/>
    <property type="molecule type" value="Genomic_DNA"/>
</dbReference>
<protein>
    <submittedName>
        <fullName evidence="2">Disulfide bond formation protein DsbA</fullName>
    </submittedName>
</protein>
<evidence type="ECO:0000313" key="3">
    <source>
        <dbReference type="Proteomes" id="UP000197781"/>
    </source>
</evidence>
<dbReference type="Proteomes" id="UP000197781">
    <property type="component" value="Chromosome"/>
</dbReference>
<gene>
    <name evidence="2" type="ORF">BP422_30125</name>
</gene>
<dbReference type="KEGG" id="bfm:BP422_30125"/>
<dbReference type="PANTHER" id="PTHR13887:SF41">
    <property type="entry name" value="THIOREDOXIN SUPERFAMILY PROTEIN"/>
    <property type="match status" value="1"/>
</dbReference>
<dbReference type="SUPFAM" id="SSF52833">
    <property type="entry name" value="Thioredoxin-like"/>
    <property type="match status" value="1"/>
</dbReference>
<dbReference type="Pfam" id="PF01323">
    <property type="entry name" value="DSBA"/>
    <property type="match status" value="1"/>
</dbReference>
<dbReference type="CDD" id="cd03024">
    <property type="entry name" value="DsbA_FrnE"/>
    <property type="match status" value="1"/>
</dbReference>
<evidence type="ECO:0000259" key="1">
    <source>
        <dbReference type="Pfam" id="PF01323"/>
    </source>
</evidence>
<organism evidence="2 3">
    <name type="scientific">Brevibacillus formosus</name>
    <dbReference type="NCBI Taxonomy" id="54913"/>
    <lineage>
        <taxon>Bacteria</taxon>
        <taxon>Bacillati</taxon>
        <taxon>Bacillota</taxon>
        <taxon>Bacilli</taxon>
        <taxon>Bacillales</taxon>
        <taxon>Paenibacillaceae</taxon>
        <taxon>Brevibacillus</taxon>
    </lineage>
</organism>
<sequence>MKIEIWSDFACPFCYIGKRRLEGALSQFPHKDQVEVVYRSFQLDPQMERDTDMDMHEVLAAKYNIPLAQAKGMNDQVTEMAKGVGLDYHFDTMIPTNTFDAHRLTHFAHAHGKMKEIKERLLKAYFTESLHLGDHEVLAQLASEVGLNKEATLAMLAGDEYREQVQEDKQRGNDLGVTGVPFFVINNKYAVSGAQPGEVFLGALNQVWEEESAAPILKFVQNDEKKDEQSGDNCADGSCKI</sequence>
<dbReference type="GO" id="GO:0016491">
    <property type="term" value="F:oxidoreductase activity"/>
    <property type="evidence" value="ECO:0007669"/>
    <property type="project" value="InterPro"/>
</dbReference>